<evidence type="ECO:0000256" key="3">
    <source>
        <dbReference type="ARBA" id="ARBA00023136"/>
    </source>
</evidence>
<evidence type="ECO:0000259" key="6">
    <source>
        <dbReference type="Pfam" id="PF03717"/>
    </source>
</evidence>
<feature type="transmembrane region" description="Helical" evidence="4">
    <location>
        <begin position="12"/>
        <end position="32"/>
    </location>
</feature>
<evidence type="ECO:0000259" key="5">
    <source>
        <dbReference type="Pfam" id="PF00905"/>
    </source>
</evidence>
<dbReference type="EMBL" id="VBSP01000002">
    <property type="protein sequence ID" value="TLQ49366.1"/>
    <property type="molecule type" value="Genomic_DNA"/>
</dbReference>
<dbReference type="AlphaFoldDB" id="A0A5R9EG61"/>
<dbReference type="InterPro" id="IPR005311">
    <property type="entry name" value="PBP_dimer"/>
</dbReference>
<evidence type="ECO:0000313" key="7">
    <source>
        <dbReference type="EMBL" id="TLQ49366.1"/>
    </source>
</evidence>
<protein>
    <submittedName>
        <fullName evidence="7">Penicillin-binding protein 2</fullName>
    </submittedName>
</protein>
<evidence type="ECO:0000313" key="8">
    <source>
        <dbReference type="Proteomes" id="UP000306420"/>
    </source>
</evidence>
<dbReference type="GO" id="GO:0005886">
    <property type="term" value="C:plasma membrane"/>
    <property type="evidence" value="ECO:0007669"/>
    <property type="project" value="UniProtKB-SubCell"/>
</dbReference>
<dbReference type="Gene3D" id="3.30.70.2110">
    <property type="match status" value="1"/>
</dbReference>
<keyword evidence="4" id="KW-1133">Transmembrane helix</keyword>
<dbReference type="SUPFAM" id="SSF56519">
    <property type="entry name" value="Penicillin binding protein dimerisation domain"/>
    <property type="match status" value="1"/>
</dbReference>
<feature type="domain" description="Penicillin-binding protein dimerisation" evidence="6">
    <location>
        <begin position="60"/>
        <end position="215"/>
    </location>
</feature>
<feature type="domain" description="Penicillin-binding protein transpeptidase" evidence="5">
    <location>
        <begin position="260"/>
        <end position="564"/>
    </location>
</feature>
<dbReference type="InterPro" id="IPR001460">
    <property type="entry name" value="PCN-bd_Tpept"/>
</dbReference>
<dbReference type="OrthoDB" id="9804124at2"/>
<dbReference type="Pfam" id="PF03717">
    <property type="entry name" value="PBP_dimer"/>
    <property type="match status" value="1"/>
</dbReference>
<evidence type="ECO:0000256" key="2">
    <source>
        <dbReference type="ARBA" id="ARBA00007171"/>
    </source>
</evidence>
<proteinExistence type="inferred from homology"/>
<keyword evidence="4" id="KW-0812">Transmembrane</keyword>
<comment type="similarity">
    <text evidence="2">Belongs to the transpeptidase family.</text>
</comment>
<dbReference type="InterPro" id="IPR012338">
    <property type="entry name" value="Beta-lactam/transpept-like"/>
</dbReference>
<dbReference type="GO" id="GO:0008658">
    <property type="term" value="F:penicillin binding"/>
    <property type="evidence" value="ECO:0007669"/>
    <property type="project" value="InterPro"/>
</dbReference>
<accession>A0A5R9EG61</accession>
<dbReference type="InterPro" id="IPR036138">
    <property type="entry name" value="PBP_dimer_sf"/>
</dbReference>
<evidence type="ECO:0000256" key="1">
    <source>
        <dbReference type="ARBA" id="ARBA00004162"/>
    </source>
</evidence>
<reference evidence="7 8" key="1">
    <citation type="submission" date="2019-05" db="EMBL/GenBank/DDBJ databases">
        <title>The metagenome of a microbial culture collection derived from dairy environment covers the genomic content of the human microbiome.</title>
        <authorList>
            <person name="Roder T."/>
            <person name="Wuthrich D."/>
            <person name="Sattari Z."/>
            <person name="Von Ah U."/>
            <person name="Bar C."/>
            <person name="Ronchi F."/>
            <person name="Macpherson A.J."/>
            <person name="Ganal-Vonarburg S.C."/>
            <person name="Bruggmann R."/>
            <person name="Vergeres G."/>
        </authorList>
    </citation>
    <scope>NUCLEOTIDE SEQUENCE [LARGE SCALE GENOMIC DNA]</scope>
    <source>
        <strain evidence="7 8">FAM 24227</strain>
    </source>
</reference>
<keyword evidence="3 4" id="KW-0472">Membrane</keyword>
<dbReference type="Gene3D" id="3.40.710.10">
    <property type="entry name" value="DD-peptidase/beta-lactamase superfamily"/>
    <property type="match status" value="1"/>
</dbReference>
<dbReference type="InterPro" id="IPR050515">
    <property type="entry name" value="Beta-lactam/transpept"/>
</dbReference>
<dbReference type="SUPFAM" id="SSF56601">
    <property type="entry name" value="beta-lactamase/transpeptidase-like"/>
    <property type="match status" value="1"/>
</dbReference>
<name>A0A5R9EG61_9LACT</name>
<comment type="caution">
    <text evidence="7">The sequence shown here is derived from an EMBL/GenBank/DDBJ whole genome shotgun (WGS) entry which is preliminary data.</text>
</comment>
<evidence type="ECO:0000256" key="4">
    <source>
        <dbReference type="SAM" id="Phobius"/>
    </source>
</evidence>
<comment type="subcellular location">
    <subcellularLocation>
        <location evidence="1">Cell membrane</location>
        <topology evidence="1">Single-pass membrane protein</topology>
    </subcellularLocation>
</comment>
<dbReference type="PANTHER" id="PTHR30627">
    <property type="entry name" value="PEPTIDOGLYCAN D,D-TRANSPEPTIDASE"/>
    <property type="match status" value="1"/>
</dbReference>
<dbReference type="Gene3D" id="3.90.1310.10">
    <property type="entry name" value="Penicillin-binding protein 2a (Domain 2)"/>
    <property type="match status" value="1"/>
</dbReference>
<organism evidence="7 8">
    <name type="scientific">Ruoffia tabacinasalis</name>
    <dbReference type="NCBI Taxonomy" id="87458"/>
    <lineage>
        <taxon>Bacteria</taxon>
        <taxon>Bacillati</taxon>
        <taxon>Bacillota</taxon>
        <taxon>Bacilli</taxon>
        <taxon>Lactobacillales</taxon>
        <taxon>Aerococcaceae</taxon>
        <taxon>Ruoffia</taxon>
    </lineage>
</organism>
<dbReference type="Pfam" id="PF00905">
    <property type="entry name" value="Transpeptidase"/>
    <property type="match status" value="1"/>
</dbReference>
<dbReference type="RefSeq" id="WP_138403648.1">
    <property type="nucleotide sequence ID" value="NZ_VBSP01000002.1"/>
</dbReference>
<gene>
    <name evidence="7" type="ORF">FEZ33_01660</name>
</gene>
<dbReference type="Proteomes" id="UP000306420">
    <property type="component" value="Unassembled WGS sequence"/>
</dbReference>
<sequence length="571" mass="63948">MSEKQSNHSNLNILLLIGVAAITFILLGARFFQLNITQSSHGEDLVEYIEDSQDPRSSIIEAKRGTIYDIQGQPIAIDTTSYSMYAVLQGGNGYDAVEDRDYTAKVLSNYIDMTRDEVLDILLNYEAIQVEFGTAGRNISQETRDAIEEENLPGVYFVSQSSRQYVNDYFSSHLIGYASKQEQNNSWMPTADILTGQIGIESAYDAELSGQNTIENNPDLVERTRTLLGEDIYLTLDSRLQHYMEELLDYSYNKYQPEEMSAYLVEVETGKLLTAAQRPTFNLNTREGIETQWTNQLVEEVYEPGSTMKILTQGTAYDMGVYEPNELVETGSTEIEDVTVRDYNLYGWGPITFDEGLSRSSNVTIVELIRRIGLDNWTDQLTEFGFGQTTESGLANEATGTVEFDNPVSATMSGFGQGFATTPIQLLQAFTSIANDGKMMKIQYLNGIGENNEFQPIEINQPISEEAADHIVDLMVNTVNEEYGTAQEYSVPGVQIAAKTGTAQIANPDGLGYLEGANDYYFSVVSFFPADDPKYMLYFSMKRPTNDHNLMGSQILAEIFRPFVEYVSVYE</sequence>
<dbReference type="GO" id="GO:0071555">
    <property type="term" value="P:cell wall organization"/>
    <property type="evidence" value="ECO:0007669"/>
    <property type="project" value="TreeGrafter"/>
</dbReference>
<dbReference type="PANTHER" id="PTHR30627:SF26">
    <property type="entry name" value="PENICILLIN-BINDING PROTEIN 2B"/>
    <property type="match status" value="1"/>
</dbReference>